<evidence type="ECO:0000256" key="1">
    <source>
        <dbReference type="ARBA" id="ARBA00009574"/>
    </source>
</evidence>
<evidence type="ECO:0000313" key="7">
    <source>
        <dbReference type="Proteomes" id="UP000799444"/>
    </source>
</evidence>
<comment type="similarity">
    <text evidence="1">Belongs to the ATG14 family.</text>
</comment>
<feature type="region of interest" description="Disordered" evidence="5">
    <location>
        <begin position="275"/>
        <end position="303"/>
    </location>
</feature>
<dbReference type="InterPro" id="IPR018791">
    <property type="entry name" value="UV_resistance/autophagy_Atg14"/>
</dbReference>
<evidence type="ECO:0000256" key="4">
    <source>
        <dbReference type="SAM" id="Coils"/>
    </source>
</evidence>
<dbReference type="OrthoDB" id="16772at2759"/>
<dbReference type="GO" id="GO:0035493">
    <property type="term" value="P:SNARE complex assembly"/>
    <property type="evidence" value="ECO:0007669"/>
    <property type="project" value="TreeGrafter"/>
</dbReference>
<name>A0A9P4R4P4_9PLEO</name>
<dbReference type="GO" id="GO:0032991">
    <property type="term" value="C:protein-containing complex"/>
    <property type="evidence" value="ECO:0007669"/>
    <property type="project" value="UniProtKB-ARBA"/>
</dbReference>
<dbReference type="PANTHER" id="PTHR15157:SF13">
    <property type="entry name" value="AUTOPHAGY-RELATED PROTEIN 14"/>
    <property type="match status" value="1"/>
</dbReference>
<dbReference type="GO" id="GO:0000323">
    <property type="term" value="C:lytic vacuole"/>
    <property type="evidence" value="ECO:0007669"/>
    <property type="project" value="TreeGrafter"/>
</dbReference>
<feature type="compositionally biased region" description="Basic and acidic residues" evidence="5">
    <location>
        <begin position="525"/>
        <end position="536"/>
    </location>
</feature>
<reference evidence="6" key="1">
    <citation type="journal article" date="2020" name="Stud. Mycol.">
        <title>101 Dothideomycetes genomes: a test case for predicting lifestyles and emergence of pathogens.</title>
        <authorList>
            <person name="Haridas S."/>
            <person name="Albert R."/>
            <person name="Binder M."/>
            <person name="Bloem J."/>
            <person name="Labutti K."/>
            <person name="Salamov A."/>
            <person name="Andreopoulos B."/>
            <person name="Baker S."/>
            <person name="Barry K."/>
            <person name="Bills G."/>
            <person name="Bluhm B."/>
            <person name="Cannon C."/>
            <person name="Castanera R."/>
            <person name="Culley D."/>
            <person name="Daum C."/>
            <person name="Ezra D."/>
            <person name="Gonzalez J."/>
            <person name="Henrissat B."/>
            <person name="Kuo A."/>
            <person name="Liang C."/>
            <person name="Lipzen A."/>
            <person name="Lutzoni F."/>
            <person name="Magnuson J."/>
            <person name="Mondo S."/>
            <person name="Nolan M."/>
            <person name="Ohm R."/>
            <person name="Pangilinan J."/>
            <person name="Park H.-J."/>
            <person name="Ramirez L."/>
            <person name="Alfaro M."/>
            <person name="Sun H."/>
            <person name="Tritt A."/>
            <person name="Yoshinaga Y."/>
            <person name="Zwiers L.-H."/>
            <person name="Turgeon B."/>
            <person name="Goodwin S."/>
            <person name="Spatafora J."/>
            <person name="Crous P."/>
            <person name="Grigoriev I."/>
        </authorList>
    </citation>
    <scope>NUCLEOTIDE SEQUENCE</scope>
    <source>
        <strain evidence="6">CBS 125425</strain>
    </source>
</reference>
<proteinExistence type="inferred from homology"/>
<keyword evidence="3 4" id="KW-0175">Coiled coil</keyword>
<gene>
    <name evidence="6" type="ORF">EJ04DRAFT_427156</name>
</gene>
<protein>
    <recommendedName>
        <fullName evidence="2">Autophagy-related protein 14</fullName>
    </recommendedName>
</protein>
<dbReference type="AlphaFoldDB" id="A0A9P4R4P4"/>
<dbReference type="Proteomes" id="UP000799444">
    <property type="component" value="Unassembled WGS sequence"/>
</dbReference>
<sequence length="536" mass="59871">MDCDICGQKGDLDHPLHCITCARAAVETPRIELAKALIDRDAVGKHVQAVVEGLEDIASQHVSLNDSRGGLLIDRYECTKSIDLQRSKTETVEINERIQHVTEQAALLRKRMEATKKQLEEKRIANAQRKSDLSSATYGIDSRRANELDKVRQWVNKTDQRSDYTHQQTVETRSYLCNTAATLAGLKVTRRRSKDGAIKEVYNIGPGSRLRIPDLRNLHEAQPDNISASLGAVANLLVRVSAYLGIRLPAEITLPHVDYPLATIFQPASSYQGKRVPFPGSTPSHSSSNSPETSRTLESRAQLPKPRTLFVDRPVPHLQVEDPREYSLFIEGVALLAYNIAWLSRTQGRRDDFNTWEDVSPMGYNLWRLLIHQETRKPQAFENHTTSSTAKTLTKASVRFGEISHATSHSFMQAGSNAQYIAGWKLSPTKITDELKAYLIAEQQAQEWDVVSQKEWEDMENIIAEDPVVVGEKRKEATKVDDSRNIFTTTAGDSRGTEQIGSGNESARGDGKKKGTSGWTKVKSRSTDAVKEMIPE</sequence>
<organism evidence="6 7">
    <name type="scientific">Polyplosphaeria fusca</name>
    <dbReference type="NCBI Taxonomy" id="682080"/>
    <lineage>
        <taxon>Eukaryota</taxon>
        <taxon>Fungi</taxon>
        <taxon>Dikarya</taxon>
        <taxon>Ascomycota</taxon>
        <taxon>Pezizomycotina</taxon>
        <taxon>Dothideomycetes</taxon>
        <taxon>Pleosporomycetidae</taxon>
        <taxon>Pleosporales</taxon>
        <taxon>Tetraplosphaeriaceae</taxon>
        <taxon>Polyplosphaeria</taxon>
    </lineage>
</organism>
<evidence type="ECO:0000256" key="3">
    <source>
        <dbReference type="ARBA" id="ARBA00023054"/>
    </source>
</evidence>
<dbReference type="PANTHER" id="PTHR15157">
    <property type="entry name" value="UV RADIATION RESISTANCE-ASSOCIATED GENE PROTEIN"/>
    <property type="match status" value="1"/>
</dbReference>
<evidence type="ECO:0000256" key="5">
    <source>
        <dbReference type="SAM" id="MobiDB-lite"/>
    </source>
</evidence>
<feature type="coiled-coil region" evidence="4">
    <location>
        <begin position="98"/>
        <end position="125"/>
    </location>
</feature>
<comment type="caution">
    <text evidence="6">The sequence shown here is derived from an EMBL/GenBank/DDBJ whole genome shotgun (WGS) entry which is preliminary data.</text>
</comment>
<dbReference type="Pfam" id="PF10186">
    <property type="entry name" value="ATG14"/>
    <property type="match status" value="1"/>
</dbReference>
<keyword evidence="7" id="KW-1185">Reference proteome</keyword>
<feature type="compositionally biased region" description="Low complexity" evidence="5">
    <location>
        <begin position="277"/>
        <end position="296"/>
    </location>
</feature>
<evidence type="ECO:0000256" key="2">
    <source>
        <dbReference type="ARBA" id="ARBA00013807"/>
    </source>
</evidence>
<feature type="compositionally biased region" description="Polar residues" evidence="5">
    <location>
        <begin position="485"/>
        <end position="505"/>
    </location>
</feature>
<feature type="region of interest" description="Disordered" evidence="5">
    <location>
        <begin position="485"/>
        <end position="536"/>
    </location>
</feature>
<dbReference type="GO" id="GO:0000149">
    <property type="term" value="F:SNARE binding"/>
    <property type="evidence" value="ECO:0007669"/>
    <property type="project" value="TreeGrafter"/>
</dbReference>
<dbReference type="EMBL" id="ML996105">
    <property type="protein sequence ID" value="KAF2739263.1"/>
    <property type="molecule type" value="Genomic_DNA"/>
</dbReference>
<accession>A0A9P4R4P4</accession>
<evidence type="ECO:0000313" key="6">
    <source>
        <dbReference type="EMBL" id="KAF2739263.1"/>
    </source>
</evidence>
<dbReference type="GO" id="GO:0005768">
    <property type="term" value="C:endosome"/>
    <property type="evidence" value="ECO:0007669"/>
    <property type="project" value="TreeGrafter"/>
</dbReference>